<evidence type="ECO:0000313" key="2">
    <source>
        <dbReference type="EMBL" id="POW09420.1"/>
    </source>
</evidence>
<proteinExistence type="predicted"/>
<dbReference type="VEuPathDB" id="FungiDB:PSHT_10322"/>
<keyword evidence="3" id="KW-1185">Reference proteome</keyword>
<dbReference type="VEuPathDB" id="FungiDB:PSTT_06845"/>
<dbReference type="AlphaFoldDB" id="A0A2S4VJ65"/>
<accession>A0A2S4VJ65</accession>
<dbReference type="InterPro" id="IPR052055">
    <property type="entry name" value="Hepadnavirus_pol/RT"/>
</dbReference>
<feature type="compositionally biased region" description="Low complexity" evidence="1">
    <location>
        <begin position="443"/>
        <end position="452"/>
    </location>
</feature>
<evidence type="ECO:0000313" key="3">
    <source>
        <dbReference type="Proteomes" id="UP000239156"/>
    </source>
</evidence>
<evidence type="ECO:0000256" key="1">
    <source>
        <dbReference type="SAM" id="MobiDB-lite"/>
    </source>
</evidence>
<reference evidence="2" key="1">
    <citation type="submission" date="2017-12" db="EMBL/GenBank/DDBJ databases">
        <title>Gene loss provides genomic basis for host adaptation in cereal stripe rust fungi.</title>
        <authorList>
            <person name="Xia C."/>
        </authorList>
    </citation>
    <scope>NUCLEOTIDE SEQUENCE [LARGE SCALE GENOMIC DNA]</scope>
    <source>
        <strain evidence="2">93-210</strain>
    </source>
</reference>
<feature type="region of interest" description="Disordered" evidence="1">
    <location>
        <begin position="38"/>
        <end position="89"/>
    </location>
</feature>
<feature type="compositionally biased region" description="Gly residues" evidence="1">
    <location>
        <begin position="410"/>
        <end position="429"/>
    </location>
</feature>
<sequence>MDTIQRTTRRIRVLQATPDAPAAENPVDKRVSNAVPVDRGISNGLSDDLSLADPVVDSGSTGDDLGERSNGPRVETTTKTQRSADNDGIQIEKSLIPEISILSETLRRVPGEIEEDAVAVNDAGGIPGETSAKQSDRQILWDKVLKAASENNKITADFFLRIYAALPSEDHAVPALKPPSAPLGNRSSSAEAVLQSESKKGGMILFIDGTLPGHNETGFTPYFDKAIKNLFGIIPLTIFDKDWQTDAISDHIRKQSRVNEKNGEYTGYAYPNEWTQSFAKWTSNHRNFLVTFRDVYDHRDFAVWIVKHKENVDNIIAKDGFLTGFRYDIQVRQNVFAFRKKQDGVELMTDISILRSTIRDEAWSLTRKLDELDFSDNPYVKGGTKSEWDPKTGKPKVPKNQRWNTDNEIGRGGKGGNQGGSEYGGAGGGQKRKSNWGGGNGYGNRNSDNNNGQRGGGYGKGGWNKDSSGGSKGDRRNDASAMKMNVSTHHNKNTADEREWPVRVECEMKLSAWEQSLRECGLLPEFQDVLRGFREGFDQGIPEHIIHGLSCFTPENHRSSLLAKPKIEESIKKELAARRMFGPFSHEFVASKFDFFRSSPLGAVVNGDGSVRPINDLSYPRGDPTVPSVNSFVRAEEFETTWDDFKTVSRFFAMDDRPLELALFDWEKAYRQIPTRMEQWRYLLVRDFDGNLLLDTRITFGGVAGWVDDNLFVRMKGDAVSMDEVVEKSQQLGVLTNKSNVRVPFGLVTDRQIAALEQSKMLWRDFLGPK</sequence>
<dbReference type="Proteomes" id="UP000239156">
    <property type="component" value="Unassembled WGS sequence"/>
</dbReference>
<comment type="caution">
    <text evidence="2">The sequence shown here is derived from an EMBL/GenBank/DDBJ whole genome shotgun (WGS) entry which is preliminary data.</text>
</comment>
<organism evidence="2 3">
    <name type="scientific">Puccinia striiformis</name>
    <dbReference type="NCBI Taxonomy" id="27350"/>
    <lineage>
        <taxon>Eukaryota</taxon>
        <taxon>Fungi</taxon>
        <taxon>Dikarya</taxon>
        <taxon>Basidiomycota</taxon>
        <taxon>Pucciniomycotina</taxon>
        <taxon>Pucciniomycetes</taxon>
        <taxon>Pucciniales</taxon>
        <taxon>Pucciniaceae</taxon>
        <taxon>Puccinia</taxon>
    </lineage>
</organism>
<dbReference type="PANTHER" id="PTHR33050">
    <property type="entry name" value="REVERSE TRANSCRIPTASE DOMAIN-CONTAINING PROTEIN"/>
    <property type="match status" value="1"/>
</dbReference>
<feature type="region of interest" description="Disordered" evidence="1">
    <location>
        <begin position="380"/>
        <end position="478"/>
    </location>
</feature>
<protein>
    <submittedName>
        <fullName evidence="2">Uncharacterized protein</fullName>
    </submittedName>
</protein>
<name>A0A2S4VJ65_9BASI</name>
<gene>
    <name evidence="2" type="ORF">PSTT_06845</name>
</gene>
<dbReference type="PANTHER" id="PTHR33050:SF7">
    <property type="entry name" value="RIBONUCLEASE H"/>
    <property type="match status" value="1"/>
</dbReference>
<feature type="compositionally biased region" description="Gly residues" evidence="1">
    <location>
        <begin position="453"/>
        <end position="462"/>
    </location>
</feature>
<dbReference type="EMBL" id="PKSL01000055">
    <property type="protein sequence ID" value="POW09420.1"/>
    <property type="molecule type" value="Genomic_DNA"/>
</dbReference>